<dbReference type="Proteomes" id="UP000623440">
    <property type="component" value="Unassembled WGS sequence"/>
</dbReference>
<feature type="chain" id="PRO_5046226034" evidence="1">
    <location>
        <begin position="25"/>
        <end position="145"/>
    </location>
</feature>
<reference evidence="2 3" key="1">
    <citation type="journal article" date="2020" name="ISME J.">
        <title>Comparative genomics reveals insights into cyanobacterial evolution and habitat adaptation.</title>
        <authorList>
            <person name="Chen M.Y."/>
            <person name="Teng W.K."/>
            <person name="Zhao L."/>
            <person name="Hu C.X."/>
            <person name="Zhou Y.K."/>
            <person name="Han B.P."/>
            <person name="Song L.R."/>
            <person name="Shu W.S."/>
        </authorList>
    </citation>
    <scope>NUCLEOTIDE SEQUENCE [LARGE SCALE GENOMIC DNA]</scope>
    <source>
        <strain evidence="2 3">FACHB-838</strain>
    </source>
</reference>
<accession>A0ABR8E4I7</accession>
<evidence type="ECO:0000256" key="1">
    <source>
        <dbReference type="SAM" id="SignalP"/>
    </source>
</evidence>
<dbReference type="RefSeq" id="WP_190947194.1">
    <property type="nucleotide sequence ID" value="NZ_JACJSI010000467.1"/>
</dbReference>
<name>A0ABR8E4I7_9NOSO</name>
<proteinExistence type="predicted"/>
<sequence>MFKKFIGVLLGAALVLPFHLPVQADDTDYPPPLQNYLNQLAMESDWFREGLGKKRYHFLSYAPTGRLIAISNKTCTNLKLGQPYETIKASVEADSNSIFPTSVINKLGTSGISRFADVAIKSAVINNCSEFRSSLPQLNYVLPQD</sequence>
<keyword evidence="3" id="KW-1185">Reference proteome</keyword>
<evidence type="ECO:0000313" key="3">
    <source>
        <dbReference type="Proteomes" id="UP000623440"/>
    </source>
</evidence>
<feature type="signal peptide" evidence="1">
    <location>
        <begin position="1"/>
        <end position="24"/>
    </location>
</feature>
<comment type="caution">
    <text evidence="2">The sequence shown here is derived from an EMBL/GenBank/DDBJ whole genome shotgun (WGS) entry which is preliminary data.</text>
</comment>
<protein>
    <submittedName>
        <fullName evidence="2">Uncharacterized protein</fullName>
    </submittedName>
</protein>
<organism evidence="2 3">
    <name type="scientific">Nostoc flagelliforme FACHB-838</name>
    <dbReference type="NCBI Taxonomy" id="2692904"/>
    <lineage>
        <taxon>Bacteria</taxon>
        <taxon>Bacillati</taxon>
        <taxon>Cyanobacteriota</taxon>
        <taxon>Cyanophyceae</taxon>
        <taxon>Nostocales</taxon>
        <taxon>Nostocaceae</taxon>
        <taxon>Nostoc</taxon>
    </lineage>
</organism>
<dbReference type="EMBL" id="JACJSI010000467">
    <property type="protein sequence ID" value="MBD2536479.1"/>
    <property type="molecule type" value="Genomic_DNA"/>
</dbReference>
<evidence type="ECO:0000313" key="2">
    <source>
        <dbReference type="EMBL" id="MBD2536479.1"/>
    </source>
</evidence>
<keyword evidence="1" id="KW-0732">Signal</keyword>
<gene>
    <name evidence="2" type="ORF">H6G97_47280</name>
</gene>